<gene>
    <name evidence="8" type="ordered locus">Sterm_1965</name>
</gene>
<evidence type="ECO:0000259" key="7">
    <source>
        <dbReference type="Pfam" id="PF00294"/>
    </source>
</evidence>
<dbReference type="CDD" id="cd01164">
    <property type="entry name" value="FruK_PfkB_like"/>
    <property type="match status" value="1"/>
</dbReference>
<evidence type="ECO:0000256" key="5">
    <source>
        <dbReference type="ARBA" id="ARBA00022840"/>
    </source>
</evidence>
<dbReference type="GO" id="GO:0008662">
    <property type="term" value="F:1-phosphofructokinase activity"/>
    <property type="evidence" value="ECO:0007669"/>
    <property type="project" value="InterPro"/>
</dbReference>
<dbReference type="Pfam" id="PF00294">
    <property type="entry name" value="PfkB"/>
    <property type="match status" value="1"/>
</dbReference>
<keyword evidence="2 6" id="KW-0808">Transferase</keyword>
<dbReference type="NCBIfam" id="TIGR03828">
    <property type="entry name" value="pfkB"/>
    <property type="match status" value="1"/>
</dbReference>
<evidence type="ECO:0000256" key="4">
    <source>
        <dbReference type="ARBA" id="ARBA00022777"/>
    </source>
</evidence>
<keyword evidence="4" id="KW-0418">Kinase</keyword>
<dbReference type="STRING" id="526218.Sterm_1965"/>
<keyword evidence="5" id="KW-0067">ATP-binding</keyword>
<name>D1AJD2_SEBTE</name>
<dbReference type="InterPro" id="IPR011611">
    <property type="entry name" value="PfkB_dom"/>
</dbReference>
<dbReference type="eggNOG" id="COG1105">
    <property type="taxonomic scope" value="Bacteria"/>
</dbReference>
<dbReference type="AlphaFoldDB" id="D1AJD2"/>
<dbReference type="GO" id="GO:0005829">
    <property type="term" value="C:cytosol"/>
    <property type="evidence" value="ECO:0007669"/>
    <property type="project" value="TreeGrafter"/>
</dbReference>
<protein>
    <submittedName>
        <fullName evidence="8">1-phosphofructokinase</fullName>
    </submittedName>
</protein>
<evidence type="ECO:0000313" key="9">
    <source>
        <dbReference type="Proteomes" id="UP000000845"/>
    </source>
</evidence>
<reference evidence="8 9" key="2">
    <citation type="journal article" date="2010" name="Stand. Genomic Sci.">
        <title>Complete genome sequence of Sebaldella termitidis type strain (NCTC 11300).</title>
        <authorList>
            <person name="Harmon-Smith M."/>
            <person name="Celia L."/>
            <person name="Chertkov O."/>
            <person name="Lapidus A."/>
            <person name="Copeland A."/>
            <person name="Glavina Del Rio T."/>
            <person name="Nolan M."/>
            <person name="Lucas S."/>
            <person name="Tice H."/>
            <person name="Cheng J.F."/>
            <person name="Han C."/>
            <person name="Detter J.C."/>
            <person name="Bruce D."/>
            <person name="Goodwin L."/>
            <person name="Pitluck S."/>
            <person name="Pati A."/>
            <person name="Liolios K."/>
            <person name="Ivanova N."/>
            <person name="Mavromatis K."/>
            <person name="Mikhailova N."/>
            <person name="Chen A."/>
            <person name="Palaniappan K."/>
            <person name="Land M."/>
            <person name="Hauser L."/>
            <person name="Chang Y.J."/>
            <person name="Jeffries C.D."/>
            <person name="Brettin T."/>
            <person name="Goker M."/>
            <person name="Beck B."/>
            <person name="Bristow J."/>
            <person name="Eisen J.A."/>
            <person name="Markowitz V."/>
            <person name="Hugenholtz P."/>
            <person name="Kyrpides N.C."/>
            <person name="Klenk H.P."/>
            <person name="Chen F."/>
        </authorList>
    </citation>
    <scope>NUCLEOTIDE SEQUENCE [LARGE SCALE GENOMIC DNA]</scope>
    <source>
        <strain evidence="9">ATCC 33386 / NCTC 11300</strain>
    </source>
</reference>
<dbReference type="HOGENOM" id="CLU_050013_1_1_0"/>
<dbReference type="Gene3D" id="3.40.1190.20">
    <property type="match status" value="1"/>
</dbReference>
<reference evidence="9" key="1">
    <citation type="submission" date="2009-09" db="EMBL/GenBank/DDBJ databases">
        <title>The complete chromosome of Sebaldella termitidis ATCC 33386.</title>
        <authorList>
            <consortium name="US DOE Joint Genome Institute (JGI-PGF)"/>
            <person name="Lucas S."/>
            <person name="Copeland A."/>
            <person name="Lapidus A."/>
            <person name="Glavina del Rio T."/>
            <person name="Dalin E."/>
            <person name="Tice H."/>
            <person name="Bruce D."/>
            <person name="Goodwin L."/>
            <person name="Pitluck S."/>
            <person name="Kyrpides N."/>
            <person name="Mavromatis K."/>
            <person name="Ivanova N."/>
            <person name="Mikhailova N."/>
            <person name="Sims D."/>
            <person name="Meincke L."/>
            <person name="Brettin T."/>
            <person name="Detter J.C."/>
            <person name="Han C."/>
            <person name="Larimer F."/>
            <person name="Land M."/>
            <person name="Hauser L."/>
            <person name="Markowitz V."/>
            <person name="Cheng J.F."/>
            <person name="Hugenholtz P."/>
            <person name="Woyke T."/>
            <person name="Wu D."/>
            <person name="Eisen J.A."/>
        </authorList>
    </citation>
    <scope>NUCLEOTIDE SEQUENCE [LARGE SCALE GENOMIC DNA]</scope>
    <source>
        <strain evidence="9">ATCC 33386 / NCTC 11300</strain>
    </source>
</reference>
<dbReference type="EMBL" id="CP001739">
    <property type="protein sequence ID" value="ACZ08820.1"/>
    <property type="molecule type" value="Genomic_DNA"/>
</dbReference>
<dbReference type="InterPro" id="IPR017583">
    <property type="entry name" value="Tagatose/fructose_Pkinase"/>
</dbReference>
<dbReference type="PANTHER" id="PTHR46566:SF1">
    <property type="entry name" value="1-PHOSPHOFRUCTOKINASE"/>
    <property type="match status" value="1"/>
</dbReference>
<dbReference type="PANTHER" id="PTHR46566">
    <property type="entry name" value="1-PHOSPHOFRUCTOKINASE-RELATED"/>
    <property type="match status" value="1"/>
</dbReference>
<feature type="domain" description="Carbohydrate kinase PfkB" evidence="7">
    <location>
        <begin position="11"/>
        <end position="285"/>
    </location>
</feature>
<organism evidence="8 9">
    <name type="scientific">Sebaldella termitidis (strain ATCC 33386 / NCTC 11300)</name>
    <dbReference type="NCBI Taxonomy" id="526218"/>
    <lineage>
        <taxon>Bacteria</taxon>
        <taxon>Fusobacteriati</taxon>
        <taxon>Fusobacteriota</taxon>
        <taxon>Fusobacteriia</taxon>
        <taxon>Fusobacteriales</taxon>
        <taxon>Leptotrichiaceae</taxon>
        <taxon>Sebaldella</taxon>
    </lineage>
</organism>
<evidence type="ECO:0000256" key="3">
    <source>
        <dbReference type="ARBA" id="ARBA00022741"/>
    </source>
</evidence>
<evidence type="ECO:0000256" key="1">
    <source>
        <dbReference type="ARBA" id="ARBA00010688"/>
    </source>
</evidence>
<dbReference type="SUPFAM" id="SSF53613">
    <property type="entry name" value="Ribokinase-like"/>
    <property type="match status" value="1"/>
</dbReference>
<keyword evidence="3" id="KW-0547">Nucleotide-binding</keyword>
<dbReference type="NCBIfam" id="TIGR03168">
    <property type="entry name" value="1-PFK"/>
    <property type="match status" value="1"/>
</dbReference>
<keyword evidence="9" id="KW-1185">Reference proteome</keyword>
<evidence type="ECO:0000313" key="8">
    <source>
        <dbReference type="EMBL" id="ACZ08820.1"/>
    </source>
</evidence>
<dbReference type="GO" id="GO:0005524">
    <property type="term" value="F:ATP binding"/>
    <property type="evidence" value="ECO:0007669"/>
    <property type="project" value="UniProtKB-KW"/>
</dbReference>
<dbReference type="KEGG" id="str:Sterm_1965"/>
<sequence length="306" mass="34329">MIYTLTTNPAIDMNINTKTLKPSHVNRTDEVVYTPNGKGINVSFVLRHYGIESKILGFFGGFSGHYIVDEIRKRDYVIEPVWIDDEITRINIFINSNGEEYKLVNKGGNVNSEKQQELLDMIKSKDDCTHLSISGSLPAGIDESYYHEILKICKEKGIEIILDISSKELKELLKYEPLLIKPNDDEIKEVFGMEITDENSVKEVMKHLHGLGAKNVLMTMGAKGLYFSNKEKIWFCDAPKITLLSSACSGDSCLAAFLSEWLMGKDIEYALKKASATGANVAESMAIGDLKKVDKYIESLNIKEVK</sequence>
<comment type="similarity">
    <text evidence="1">Belongs to the carbohydrate kinase PfkB family.</text>
</comment>
<evidence type="ECO:0000256" key="2">
    <source>
        <dbReference type="ARBA" id="ARBA00022679"/>
    </source>
</evidence>
<proteinExistence type="inferred from homology"/>
<dbReference type="Proteomes" id="UP000000845">
    <property type="component" value="Chromosome"/>
</dbReference>
<dbReference type="InterPro" id="IPR022463">
    <property type="entry name" value="1-PFruKinase"/>
</dbReference>
<dbReference type="PIRSF" id="PIRSF000535">
    <property type="entry name" value="1PFK/6PFK/LacC"/>
    <property type="match status" value="1"/>
</dbReference>
<accession>D1AJD2</accession>
<dbReference type="InterPro" id="IPR029056">
    <property type="entry name" value="Ribokinase-like"/>
</dbReference>
<evidence type="ECO:0000256" key="6">
    <source>
        <dbReference type="PIRNR" id="PIRNR000535"/>
    </source>
</evidence>